<feature type="domain" description="PTS EIIA type-4" evidence="8">
    <location>
        <begin position="1"/>
        <end position="119"/>
    </location>
</feature>
<dbReference type="PROSITE" id="PS51096">
    <property type="entry name" value="PTS_EIIA_TYPE_4"/>
    <property type="match status" value="1"/>
</dbReference>
<protein>
    <recommendedName>
        <fullName evidence="8">PTS EIIA type-4 domain-containing protein</fullName>
    </recommendedName>
</protein>
<evidence type="ECO:0000256" key="2">
    <source>
        <dbReference type="ARBA" id="ARBA00022448"/>
    </source>
</evidence>
<dbReference type="PANTHER" id="PTHR33799">
    <property type="entry name" value="PTS PERMEASE-RELATED-RELATED"/>
    <property type="match status" value="1"/>
</dbReference>
<evidence type="ECO:0000256" key="5">
    <source>
        <dbReference type="ARBA" id="ARBA00022679"/>
    </source>
</evidence>
<evidence type="ECO:0000256" key="4">
    <source>
        <dbReference type="ARBA" id="ARBA00022597"/>
    </source>
</evidence>
<dbReference type="EMBL" id="BKBQ01000032">
    <property type="protein sequence ID" value="GEQ55049.1"/>
    <property type="molecule type" value="Genomic_DNA"/>
</dbReference>
<evidence type="ECO:0000256" key="7">
    <source>
        <dbReference type="ARBA" id="ARBA00022777"/>
    </source>
</evidence>
<name>A0AAN4UCR4_9ENTE</name>
<dbReference type="PANTHER" id="PTHR33799:SF1">
    <property type="entry name" value="PTS SYSTEM MANNOSE-SPECIFIC EIIAB COMPONENT-RELATED"/>
    <property type="match status" value="1"/>
</dbReference>
<keyword evidence="2" id="KW-0813">Transport</keyword>
<accession>A0AAN4UCR4</accession>
<evidence type="ECO:0000313" key="12">
    <source>
        <dbReference type="Proteomes" id="UP000886607"/>
    </source>
</evidence>
<dbReference type="Proteomes" id="UP000886607">
    <property type="component" value="Unassembled WGS sequence"/>
</dbReference>
<keyword evidence="3" id="KW-0963">Cytoplasm</keyword>
<evidence type="ECO:0000256" key="3">
    <source>
        <dbReference type="ARBA" id="ARBA00022490"/>
    </source>
</evidence>
<proteinExistence type="predicted"/>
<dbReference type="GO" id="GO:0009401">
    <property type="term" value="P:phosphoenolpyruvate-dependent sugar phosphotransferase system"/>
    <property type="evidence" value="ECO:0007669"/>
    <property type="project" value="UniProtKB-KW"/>
</dbReference>
<dbReference type="CDD" id="cd00006">
    <property type="entry name" value="PTS_IIA_man"/>
    <property type="match status" value="1"/>
</dbReference>
<reference evidence="10" key="1">
    <citation type="submission" date="2019-08" db="EMBL/GenBank/DDBJ databases">
        <authorList>
            <person name="Ishikawa M."/>
            <person name="Suzuki T."/>
            <person name="Matsutani M."/>
        </authorList>
    </citation>
    <scope>NUCLEOTIDE SEQUENCE</scope>
    <source>
        <strain evidence="10">7C1</strain>
        <strain evidence="9">8C4</strain>
    </source>
</reference>
<keyword evidence="12" id="KW-1185">Reference proteome</keyword>
<dbReference type="EMBL" id="BKBO01000031">
    <property type="protein sequence ID" value="GEQ49998.1"/>
    <property type="molecule type" value="Genomic_DNA"/>
</dbReference>
<dbReference type="InterPro" id="IPR051471">
    <property type="entry name" value="Bacterial_PTS_sugar_comp"/>
</dbReference>
<dbReference type="AlphaFoldDB" id="A0AAN4UCR4"/>
<sequence length="131" mass="14898">MNIVVASHGLFSKELIKSAEMITGKMERVYSISLLPNESLETLTEKAEKLLKSLGDETIVLVDLFGGTPCNVFTILLKKYDYQLFTAVSLPMLIDLYLKLSTEEQFNPQQWFEEYQNNITEGTVAVKEKLE</sequence>
<dbReference type="RefSeq" id="WP_234752684.1">
    <property type="nucleotide sequence ID" value="NZ_BKBO01000031.1"/>
</dbReference>
<dbReference type="GO" id="GO:0005737">
    <property type="term" value="C:cytoplasm"/>
    <property type="evidence" value="ECO:0007669"/>
    <property type="project" value="UniProtKB-SubCell"/>
</dbReference>
<reference evidence="10" key="2">
    <citation type="journal article" date="2020" name="Int. Dairy J.">
        <title>Lactic acid bacterial diversity in Brie cheese focusing on salt concentration and pH of isolation medium and characterisation of halophilic and alkaliphilic lactic acid bacterial isolates.</title>
        <authorList>
            <person name="Unno R."/>
            <person name="Matsutani M."/>
            <person name="Suzuki T."/>
            <person name="Kodama K."/>
            <person name="Matsushita H."/>
            <person name="Yamasato K."/>
            <person name="Koizumi Y."/>
            <person name="Ishikawa M."/>
        </authorList>
    </citation>
    <scope>NUCLEOTIDE SEQUENCE</scope>
    <source>
        <strain evidence="10">7C1</strain>
        <strain evidence="9">8C4</strain>
    </source>
</reference>
<comment type="subcellular location">
    <subcellularLocation>
        <location evidence="1">Cytoplasm</location>
    </subcellularLocation>
</comment>
<dbReference type="GO" id="GO:0016020">
    <property type="term" value="C:membrane"/>
    <property type="evidence" value="ECO:0007669"/>
    <property type="project" value="InterPro"/>
</dbReference>
<keyword evidence="6" id="KW-0598">Phosphotransferase system</keyword>
<comment type="caution">
    <text evidence="10">The sequence shown here is derived from an EMBL/GenBank/DDBJ whole genome shotgun (WGS) entry which is preliminary data.</text>
</comment>
<keyword evidence="5" id="KW-0808">Transferase</keyword>
<dbReference type="GO" id="GO:0016301">
    <property type="term" value="F:kinase activity"/>
    <property type="evidence" value="ECO:0007669"/>
    <property type="project" value="UniProtKB-KW"/>
</dbReference>
<gene>
    <name evidence="9" type="ORF">TK11N_18500</name>
    <name evidence="10" type="ORF">TK2N_18930</name>
</gene>
<dbReference type="Gene3D" id="3.40.50.510">
    <property type="entry name" value="Phosphotransferase system, mannose-type IIA component"/>
    <property type="match status" value="1"/>
</dbReference>
<dbReference type="InterPro" id="IPR036662">
    <property type="entry name" value="PTS_EIIA_man-typ_sf"/>
</dbReference>
<organism evidence="10 11">
    <name type="scientific">Tetragenococcus koreensis</name>
    <dbReference type="NCBI Taxonomy" id="290335"/>
    <lineage>
        <taxon>Bacteria</taxon>
        <taxon>Bacillati</taxon>
        <taxon>Bacillota</taxon>
        <taxon>Bacilli</taxon>
        <taxon>Lactobacillales</taxon>
        <taxon>Enterococcaceae</taxon>
        <taxon>Tetragenococcus</taxon>
    </lineage>
</organism>
<dbReference type="SUPFAM" id="SSF53062">
    <property type="entry name" value="PTS system fructose IIA component-like"/>
    <property type="match status" value="1"/>
</dbReference>
<evidence type="ECO:0000313" key="11">
    <source>
        <dbReference type="Proteomes" id="UP000886597"/>
    </source>
</evidence>
<evidence type="ECO:0000256" key="6">
    <source>
        <dbReference type="ARBA" id="ARBA00022683"/>
    </source>
</evidence>
<evidence type="ECO:0000313" key="9">
    <source>
        <dbReference type="EMBL" id="GEQ49998.1"/>
    </source>
</evidence>
<keyword evidence="7" id="KW-0418">Kinase</keyword>
<dbReference type="Pfam" id="PF03610">
    <property type="entry name" value="EIIA-man"/>
    <property type="match status" value="1"/>
</dbReference>
<evidence type="ECO:0000256" key="1">
    <source>
        <dbReference type="ARBA" id="ARBA00004496"/>
    </source>
</evidence>
<dbReference type="InterPro" id="IPR033887">
    <property type="entry name" value="PTS_IIA_man"/>
</dbReference>
<dbReference type="InterPro" id="IPR004701">
    <property type="entry name" value="PTS_EIIA_man-typ"/>
</dbReference>
<keyword evidence="4" id="KW-0762">Sugar transport</keyword>
<evidence type="ECO:0000313" key="10">
    <source>
        <dbReference type="EMBL" id="GEQ55049.1"/>
    </source>
</evidence>
<dbReference type="Proteomes" id="UP000886597">
    <property type="component" value="Unassembled WGS sequence"/>
</dbReference>
<evidence type="ECO:0000259" key="8">
    <source>
        <dbReference type="PROSITE" id="PS51096"/>
    </source>
</evidence>